<feature type="domain" description="Glycosyltransferase subfamily 4-like N-terminal" evidence="4">
    <location>
        <begin position="16"/>
        <end position="174"/>
    </location>
</feature>
<proteinExistence type="predicted"/>
<dbReference type="SUPFAM" id="SSF53756">
    <property type="entry name" value="UDP-Glycosyltransferase/glycogen phosphorylase"/>
    <property type="match status" value="1"/>
</dbReference>
<dbReference type="RefSeq" id="WP_200555171.1">
    <property type="nucleotide sequence ID" value="NZ_JAEPES010000001.1"/>
</dbReference>
<dbReference type="GO" id="GO:0016757">
    <property type="term" value="F:glycosyltransferase activity"/>
    <property type="evidence" value="ECO:0007669"/>
    <property type="project" value="UniProtKB-KW"/>
</dbReference>
<organism evidence="5 7">
    <name type="scientific">Lacisediminihabitans changchengi</name>
    <dbReference type="NCBI Taxonomy" id="2787634"/>
    <lineage>
        <taxon>Bacteria</taxon>
        <taxon>Bacillati</taxon>
        <taxon>Actinomycetota</taxon>
        <taxon>Actinomycetes</taxon>
        <taxon>Micrococcales</taxon>
        <taxon>Microbacteriaceae</taxon>
        <taxon>Lacisediminihabitans</taxon>
    </lineage>
</organism>
<gene>
    <name evidence="5" type="ORF">IV501_04505</name>
    <name evidence="6" type="ORF">IV501_10120</name>
</gene>
<evidence type="ECO:0000259" key="3">
    <source>
        <dbReference type="Pfam" id="PF00534"/>
    </source>
</evidence>
<evidence type="ECO:0000313" key="7">
    <source>
        <dbReference type="Proteomes" id="UP000636458"/>
    </source>
</evidence>
<protein>
    <submittedName>
        <fullName evidence="5">Glycosyltransferase family 4 protein</fullName>
    </submittedName>
</protein>
<evidence type="ECO:0000313" key="6">
    <source>
        <dbReference type="EMBL" id="MBK4347992.1"/>
    </source>
</evidence>
<dbReference type="EMBL" id="JAEPES010000003">
    <property type="protein sequence ID" value="MBK4347992.1"/>
    <property type="molecule type" value="Genomic_DNA"/>
</dbReference>
<sequence length="381" mass="42895">MKVIFDCRFVRFPRHDGISRYSAGLVAAFSKLHPVTMLIHDERQLTMLPDLPWIKSRPGHSLLEPFIPLLTLNREHPDVVFCPMQTIGSTGRRGYKMVLTVHDMVFYRNRTPPKEFTPIVRLIWFLYHLTYWPQRWTLNRAEAVVTGSYNCEQEMIDARLTKRPLSVIRPGIDDSGLPPREYPQAIVDESGELRKQLVYMGTFQPNKNVETLAAAMHHLPGYTLRLLSRISDEARERIAALGPSGSIVFENGVSDERYAEVLAQATAMVTACRDEGFGIPLIEGQNAGTPVVLSDIPLFHEVGGDAAVFFDQENPRAFADAVLAMDEPESWVAQSARARAHAGEFSWDESARRMYDLVTGLVPDAPVRTAKAVRRRSTPPV</sequence>
<evidence type="ECO:0000313" key="5">
    <source>
        <dbReference type="EMBL" id="MBK4346885.1"/>
    </source>
</evidence>
<dbReference type="InterPro" id="IPR028098">
    <property type="entry name" value="Glyco_trans_4-like_N"/>
</dbReference>
<dbReference type="CDD" id="cd03809">
    <property type="entry name" value="GT4_MtfB-like"/>
    <property type="match status" value="1"/>
</dbReference>
<dbReference type="InterPro" id="IPR001296">
    <property type="entry name" value="Glyco_trans_1"/>
</dbReference>
<name>A0A934SKA6_9MICO</name>
<keyword evidence="2" id="KW-0808">Transferase</keyword>
<evidence type="ECO:0000259" key="4">
    <source>
        <dbReference type="Pfam" id="PF13439"/>
    </source>
</evidence>
<keyword evidence="7" id="KW-1185">Reference proteome</keyword>
<keyword evidence="1" id="KW-0328">Glycosyltransferase</keyword>
<dbReference type="Pfam" id="PF00534">
    <property type="entry name" value="Glycos_transf_1"/>
    <property type="match status" value="1"/>
</dbReference>
<dbReference type="Gene3D" id="3.40.50.2000">
    <property type="entry name" value="Glycogen Phosphorylase B"/>
    <property type="match status" value="2"/>
</dbReference>
<comment type="caution">
    <text evidence="5">The sequence shown here is derived from an EMBL/GenBank/DDBJ whole genome shotgun (WGS) entry which is preliminary data.</text>
</comment>
<dbReference type="EMBL" id="JAEPES010000001">
    <property type="protein sequence ID" value="MBK4346885.1"/>
    <property type="molecule type" value="Genomic_DNA"/>
</dbReference>
<dbReference type="AlphaFoldDB" id="A0A934SKA6"/>
<dbReference type="Proteomes" id="UP000636458">
    <property type="component" value="Unassembled WGS sequence"/>
</dbReference>
<accession>A0A934SKA6</accession>
<dbReference type="Pfam" id="PF13439">
    <property type="entry name" value="Glyco_transf_4"/>
    <property type="match status" value="1"/>
</dbReference>
<dbReference type="PANTHER" id="PTHR46401:SF2">
    <property type="entry name" value="GLYCOSYLTRANSFERASE WBBK-RELATED"/>
    <property type="match status" value="1"/>
</dbReference>
<reference evidence="5" key="1">
    <citation type="submission" date="2021-01" db="EMBL/GenBank/DDBJ databases">
        <title>Lacisediminihabitans sp. nov. strain G11-30, isolated from Antarctic Soil.</title>
        <authorList>
            <person name="Li J."/>
        </authorList>
    </citation>
    <scope>NUCLEOTIDE SEQUENCE</scope>
    <source>
        <strain evidence="5">G11-30</strain>
    </source>
</reference>
<evidence type="ECO:0000256" key="1">
    <source>
        <dbReference type="ARBA" id="ARBA00022676"/>
    </source>
</evidence>
<feature type="domain" description="Glycosyl transferase family 1" evidence="3">
    <location>
        <begin position="194"/>
        <end position="323"/>
    </location>
</feature>
<evidence type="ECO:0000256" key="2">
    <source>
        <dbReference type="ARBA" id="ARBA00022679"/>
    </source>
</evidence>
<dbReference type="PANTHER" id="PTHR46401">
    <property type="entry name" value="GLYCOSYLTRANSFERASE WBBK-RELATED"/>
    <property type="match status" value="1"/>
</dbReference>